<dbReference type="Pfam" id="PF20431">
    <property type="entry name" value="E_motif"/>
    <property type="match status" value="1"/>
</dbReference>
<proteinExistence type="predicted"/>
<evidence type="ECO:0000313" key="2">
    <source>
        <dbReference type="Proteomes" id="UP001054252"/>
    </source>
</evidence>
<protein>
    <recommendedName>
        <fullName evidence="3">Pentatricopeptide repeat-containing protein</fullName>
    </recommendedName>
</protein>
<dbReference type="GO" id="GO:0009451">
    <property type="term" value="P:RNA modification"/>
    <property type="evidence" value="ECO:0007669"/>
    <property type="project" value="InterPro"/>
</dbReference>
<gene>
    <name evidence="1" type="ORF">SLEP1_g29102</name>
</gene>
<dbReference type="PANTHER" id="PTHR47926">
    <property type="entry name" value="PENTATRICOPEPTIDE REPEAT-CONTAINING PROTEIN"/>
    <property type="match status" value="1"/>
</dbReference>
<name>A0AAV5K1X2_9ROSI</name>
<dbReference type="PANTHER" id="PTHR47926:SF347">
    <property type="entry name" value="PENTATRICOPEPTIDE REPEAT-CONTAINING PROTEIN"/>
    <property type="match status" value="1"/>
</dbReference>
<evidence type="ECO:0008006" key="3">
    <source>
        <dbReference type="Google" id="ProtNLM"/>
    </source>
</evidence>
<reference evidence="1 2" key="1">
    <citation type="journal article" date="2021" name="Commun. Biol.">
        <title>The genome of Shorea leprosula (Dipterocarpaceae) highlights the ecological relevance of drought in aseasonal tropical rainforests.</title>
        <authorList>
            <person name="Ng K.K.S."/>
            <person name="Kobayashi M.J."/>
            <person name="Fawcett J.A."/>
            <person name="Hatakeyama M."/>
            <person name="Paape T."/>
            <person name="Ng C.H."/>
            <person name="Ang C.C."/>
            <person name="Tnah L.H."/>
            <person name="Lee C.T."/>
            <person name="Nishiyama T."/>
            <person name="Sese J."/>
            <person name="O'Brien M.J."/>
            <person name="Copetti D."/>
            <person name="Mohd Noor M.I."/>
            <person name="Ong R.C."/>
            <person name="Putra M."/>
            <person name="Sireger I.Z."/>
            <person name="Indrioko S."/>
            <person name="Kosugi Y."/>
            <person name="Izuno A."/>
            <person name="Isagi Y."/>
            <person name="Lee S.L."/>
            <person name="Shimizu K.K."/>
        </authorList>
    </citation>
    <scope>NUCLEOTIDE SEQUENCE [LARGE SCALE GENOMIC DNA]</scope>
    <source>
        <strain evidence="1">214</strain>
    </source>
</reference>
<dbReference type="InterPro" id="IPR046960">
    <property type="entry name" value="PPR_At4g14850-like_plant"/>
</dbReference>
<evidence type="ECO:0000313" key="1">
    <source>
        <dbReference type="EMBL" id="GKV18763.1"/>
    </source>
</evidence>
<comment type="caution">
    <text evidence="1">The sequence shown here is derived from an EMBL/GenBank/DDBJ whole genome shotgun (WGS) entry which is preliminary data.</text>
</comment>
<dbReference type="EMBL" id="BPVZ01000051">
    <property type="protein sequence ID" value="GKV18763.1"/>
    <property type="molecule type" value="Genomic_DNA"/>
</dbReference>
<dbReference type="Proteomes" id="UP001054252">
    <property type="component" value="Unassembled WGS sequence"/>
</dbReference>
<dbReference type="InterPro" id="IPR046848">
    <property type="entry name" value="E_motif"/>
</dbReference>
<accession>A0AAV5K1X2</accession>
<organism evidence="1 2">
    <name type="scientific">Rubroshorea leprosula</name>
    <dbReference type="NCBI Taxonomy" id="152421"/>
    <lineage>
        <taxon>Eukaryota</taxon>
        <taxon>Viridiplantae</taxon>
        <taxon>Streptophyta</taxon>
        <taxon>Embryophyta</taxon>
        <taxon>Tracheophyta</taxon>
        <taxon>Spermatophyta</taxon>
        <taxon>Magnoliopsida</taxon>
        <taxon>eudicotyledons</taxon>
        <taxon>Gunneridae</taxon>
        <taxon>Pentapetalae</taxon>
        <taxon>rosids</taxon>
        <taxon>malvids</taxon>
        <taxon>Malvales</taxon>
        <taxon>Dipterocarpaceae</taxon>
        <taxon>Rubroshorea</taxon>
    </lineage>
</organism>
<dbReference type="AlphaFoldDB" id="A0AAV5K1X2"/>
<sequence>MGGTAWSLRIHGDMDLVKLAANKYFELDPENAGKCVVLSNAYATFGYWDSVVEVREMMRSSGIIKEPGYSWIEVQGEVHFFLRDDKSHKLSTQIYELIKVMTSSLKDAGYAPDLSST</sequence>
<keyword evidence="2" id="KW-1185">Reference proteome</keyword>
<dbReference type="GO" id="GO:0003723">
    <property type="term" value="F:RNA binding"/>
    <property type="evidence" value="ECO:0007669"/>
    <property type="project" value="InterPro"/>
</dbReference>